<sequence length="212" mass="23448">MPHDDFAVEPIEGLPELPPEGEKILWQGKPHWWTLAKESLNIYWVMGYFVLLGVWRSVNLAEFTPPLAATLGAIPFLILGLIACGLLLLISVVQAQTTVYTITNRRVAMRIGAALTVTLNLPYRWIGSADLDLRRGGTGTIALSLIDEGTRLSYLTCWPHVRPWRMNPTQPALRCIKDAEHVSRILAQAVGSNVPVTQPQPQPQMPDAVPAE</sequence>
<dbReference type="OrthoDB" id="7345733at2"/>
<dbReference type="InterPro" id="IPR005182">
    <property type="entry name" value="YdbS-like_PH"/>
</dbReference>
<dbReference type="Proteomes" id="UP000436822">
    <property type="component" value="Unassembled WGS sequence"/>
</dbReference>
<reference evidence="3 4" key="1">
    <citation type="submission" date="2019-12" db="EMBL/GenBank/DDBJ databases">
        <title>Litoreibacter badius sp. nov., a novel bacteriochlorophyll a-containing bacterium in the genus Litoreibacter.</title>
        <authorList>
            <person name="Kanamuro M."/>
            <person name="Takabe Y."/>
            <person name="Mori K."/>
            <person name="Takaichi S."/>
            <person name="Hanada S."/>
        </authorList>
    </citation>
    <scope>NUCLEOTIDE SEQUENCE [LARGE SCALE GENOMIC DNA]</scope>
    <source>
        <strain evidence="3 4">K6</strain>
    </source>
</reference>
<keyword evidence="4" id="KW-1185">Reference proteome</keyword>
<dbReference type="InterPro" id="IPR054839">
    <property type="entry name" value="puhB_PGC"/>
</dbReference>
<organism evidence="3 4">
    <name type="scientific">Litoreibacter roseus</name>
    <dbReference type="NCBI Taxonomy" id="2601869"/>
    <lineage>
        <taxon>Bacteria</taxon>
        <taxon>Pseudomonadati</taxon>
        <taxon>Pseudomonadota</taxon>
        <taxon>Alphaproteobacteria</taxon>
        <taxon>Rhodobacterales</taxon>
        <taxon>Roseobacteraceae</taxon>
        <taxon>Litoreibacter</taxon>
    </lineage>
</organism>
<dbReference type="Pfam" id="PF03703">
    <property type="entry name" value="bPH_2"/>
    <property type="match status" value="1"/>
</dbReference>
<name>A0A6N6JGX7_9RHOB</name>
<accession>A0A6N6JGX7</accession>
<feature type="transmembrane region" description="Helical" evidence="1">
    <location>
        <begin position="73"/>
        <end position="95"/>
    </location>
</feature>
<dbReference type="EMBL" id="BLJE01000002">
    <property type="protein sequence ID" value="GFE64639.1"/>
    <property type="molecule type" value="Genomic_DNA"/>
</dbReference>
<comment type="caution">
    <text evidence="3">The sequence shown here is derived from an EMBL/GenBank/DDBJ whole genome shotgun (WGS) entry which is preliminary data.</text>
</comment>
<evidence type="ECO:0000313" key="4">
    <source>
        <dbReference type="Proteomes" id="UP000436822"/>
    </source>
</evidence>
<evidence type="ECO:0000313" key="3">
    <source>
        <dbReference type="EMBL" id="GFE64639.1"/>
    </source>
</evidence>
<feature type="domain" description="YdbS-like PH" evidence="2">
    <location>
        <begin position="96"/>
        <end position="184"/>
    </location>
</feature>
<keyword evidence="1" id="KW-1133">Transmembrane helix</keyword>
<dbReference type="NCBIfam" id="NF040894">
    <property type="entry name" value="puhB_PGC"/>
    <property type="match status" value="1"/>
</dbReference>
<dbReference type="AlphaFoldDB" id="A0A6N6JGX7"/>
<keyword evidence="1" id="KW-0472">Membrane</keyword>
<feature type="transmembrane region" description="Helical" evidence="1">
    <location>
        <begin position="42"/>
        <end position="61"/>
    </location>
</feature>
<proteinExistence type="predicted"/>
<protein>
    <recommendedName>
        <fullName evidence="2">YdbS-like PH domain-containing protein</fullName>
    </recommendedName>
</protein>
<evidence type="ECO:0000256" key="1">
    <source>
        <dbReference type="SAM" id="Phobius"/>
    </source>
</evidence>
<gene>
    <name evidence="3" type="ORF">KIN_17130</name>
</gene>
<dbReference type="RefSeq" id="WP_159805976.1">
    <property type="nucleotide sequence ID" value="NZ_BLJE01000002.1"/>
</dbReference>
<evidence type="ECO:0000259" key="2">
    <source>
        <dbReference type="Pfam" id="PF03703"/>
    </source>
</evidence>
<keyword evidence="1" id="KW-0812">Transmembrane</keyword>